<proteinExistence type="predicted"/>
<accession>A0A371H4A7</accession>
<organism evidence="1 2">
    <name type="scientific">Mucuna pruriens</name>
    <name type="common">Velvet bean</name>
    <name type="synonym">Dolichos pruriens</name>
    <dbReference type="NCBI Taxonomy" id="157652"/>
    <lineage>
        <taxon>Eukaryota</taxon>
        <taxon>Viridiplantae</taxon>
        <taxon>Streptophyta</taxon>
        <taxon>Embryophyta</taxon>
        <taxon>Tracheophyta</taxon>
        <taxon>Spermatophyta</taxon>
        <taxon>Magnoliopsida</taxon>
        <taxon>eudicotyledons</taxon>
        <taxon>Gunneridae</taxon>
        <taxon>Pentapetalae</taxon>
        <taxon>rosids</taxon>
        <taxon>fabids</taxon>
        <taxon>Fabales</taxon>
        <taxon>Fabaceae</taxon>
        <taxon>Papilionoideae</taxon>
        <taxon>50 kb inversion clade</taxon>
        <taxon>NPAAA clade</taxon>
        <taxon>indigoferoid/millettioid clade</taxon>
        <taxon>Phaseoleae</taxon>
        <taxon>Mucuna</taxon>
    </lineage>
</organism>
<dbReference type="OrthoDB" id="1935586at2759"/>
<dbReference type="Proteomes" id="UP000257109">
    <property type="component" value="Unassembled WGS sequence"/>
</dbReference>
<comment type="caution">
    <text evidence="1">The sequence shown here is derived from an EMBL/GenBank/DDBJ whole genome shotgun (WGS) entry which is preliminary data.</text>
</comment>
<dbReference type="AlphaFoldDB" id="A0A371H4A7"/>
<evidence type="ECO:0000313" key="1">
    <source>
        <dbReference type="EMBL" id="RDX97619.1"/>
    </source>
</evidence>
<dbReference type="PANTHER" id="PTHR35046">
    <property type="entry name" value="ZINC KNUCKLE (CCHC-TYPE) FAMILY PROTEIN"/>
    <property type="match status" value="1"/>
</dbReference>
<dbReference type="EMBL" id="QJKJ01003610">
    <property type="protein sequence ID" value="RDX97619.1"/>
    <property type="molecule type" value="Genomic_DNA"/>
</dbReference>
<reference evidence="1" key="1">
    <citation type="submission" date="2018-05" db="EMBL/GenBank/DDBJ databases">
        <title>Draft genome of Mucuna pruriens seed.</title>
        <authorList>
            <person name="Nnadi N.E."/>
            <person name="Vos R."/>
            <person name="Hasami M.H."/>
            <person name="Devisetty U.K."/>
            <person name="Aguiy J.C."/>
        </authorList>
    </citation>
    <scope>NUCLEOTIDE SEQUENCE [LARGE SCALE GENOMIC DNA]</scope>
    <source>
        <strain evidence="1">JCA_2017</strain>
    </source>
</reference>
<dbReference type="PANTHER" id="PTHR35046:SF9">
    <property type="entry name" value="RNA-DIRECTED DNA POLYMERASE"/>
    <property type="match status" value="1"/>
</dbReference>
<keyword evidence="2" id="KW-1185">Reference proteome</keyword>
<name>A0A371H4A7_MUCPR</name>
<protein>
    <recommendedName>
        <fullName evidence="3">Integrase catalytic domain-containing protein</fullName>
    </recommendedName>
</protein>
<evidence type="ECO:0008006" key="3">
    <source>
        <dbReference type="Google" id="ProtNLM"/>
    </source>
</evidence>
<sequence>MAHFIPCHKSDDASHVANLFFRKVVRIHGLLRTIVSDKDSKFLGSVLSYSTLPFIIPKWMDKRKW</sequence>
<evidence type="ECO:0000313" key="2">
    <source>
        <dbReference type="Proteomes" id="UP000257109"/>
    </source>
</evidence>
<gene>
    <name evidence="1" type="ORF">CR513_19598</name>
</gene>
<feature type="non-terminal residue" evidence="1">
    <location>
        <position position="1"/>
    </location>
</feature>